<dbReference type="GO" id="GO:0005365">
    <property type="term" value="F:myo-inositol transmembrane transporter activity"/>
    <property type="evidence" value="ECO:0007669"/>
    <property type="project" value="UniProtKB-ARBA"/>
</dbReference>
<feature type="transmembrane region" description="Helical" evidence="10">
    <location>
        <begin position="553"/>
        <end position="572"/>
    </location>
</feature>
<evidence type="ECO:0000256" key="1">
    <source>
        <dbReference type="ARBA" id="ARBA00004651"/>
    </source>
</evidence>
<evidence type="ECO:0000259" key="11">
    <source>
        <dbReference type="PROSITE" id="PS50850"/>
    </source>
</evidence>
<comment type="similarity">
    <text evidence="2">Belongs to the major facilitator superfamily. Sugar transporter (TC 2.A.1.1) family.</text>
</comment>
<evidence type="ECO:0000313" key="12">
    <source>
        <dbReference type="EMBL" id="ETS62407.1"/>
    </source>
</evidence>
<dbReference type="SUPFAM" id="SSF103473">
    <property type="entry name" value="MFS general substrate transporter"/>
    <property type="match status" value="1"/>
</dbReference>
<evidence type="ECO:0000313" key="13">
    <source>
        <dbReference type="Proteomes" id="UP000019462"/>
    </source>
</evidence>
<feature type="transmembrane region" description="Helical" evidence="10">
    <location>
        <begin position="662"/>
        <end position="680"/>
    </location>
</feature>
<evidence type="ECO:0000256" key="4">
    <source>
        <dbReference type="ARBA" id="ARBA00022475"/>
    </source>
</evidence>
<keyword evidence="5 10" id="KW-0812">Transmembrane</keyword>
<dbReference type="NCBIfam" id="TIGR00879">
    <property type="entry name" value="SP"/>
    <property type="match status" value="1"/>
</dbReference>
<dbReference type="Proteomes" id="UP000019462">
    <property type="component" value="Unassembled WGS sequence"/>
</dbReference>
<dbReference type="OrthoDB" id="6339427at2759"/>
<feature type="transmembrane region" description="Helical" evidence="10">
    <location>
        <begin position="238"/>
        <end position="256"/>
    </location>
</feature>
<dbReference type="PROSITE" id="PS00217">
    <property type="entry name" value="SUGAR_TRANSPORT_2"/>
    <property type="match status" value="1"/>
</dbReference>
<feature type="compositionally biased region" description="Basic and acidic residues" evidence="9">
    <location>
        <begin position="162"/>
        <end position="189"/>
    </location>
</feature>
<feature type="transmembrane region" description="Helical" evidence="10">
    <location>
        <begin position="636"/>
        <end position="656"/>
    </location>
</feature>
<dbReference type="AlphaFoldDB" id="W3VNP8"/>
<comment type="subcellular location">
    <subcellularLocation>
        <location evidence="1">Cell membrane</location>
        <topology evidence="1">Multi-pass membrane protein</topology>
    </subcellularLocation>
</comment>
<sequence length="728" mass="79376">MGSHLNSFEEQARYRIEGRLNKAWGEGSPSNQLGWGEEQRCCKPCLPAEAHLAELAPHELGSSTVLSHDFGITPDRIVSTPALRNLISCHTSSHSLSALSFPHRSVAPLHPLNCLLLPARGSYKLHAFLRTPRTAIKEPRFHLACRLACHLHNPRTSSSIMSDRDSAITPTEEKPRSIESDDKKLSDDGKHELNHLDQLHVATRSVVSTEGVIDAAELDRVLDEAAIEAAGQGESNSLYLWGLTFFATIGGLLFGYDTGAISTVLVQVGTDLDGQPLTDGNKEFITSALTVGAIISALGAGIVADKIGRKWTLVICDILFIVGAVVQAAAHEKWTVIGGRFVMGFGVGAAAQIVPVYIQELAPARARGRLTCLNSIAVTGGQVIAYAIGAAFNNVSSGWRWIIALGAFPPIVQIVGIHFFMSESPRYLVKQNKDAEATRALARIYPLATPEQIESKVGVLKRHIQTENTPLSHRIAKVWTDVPTRRAVFLTSMTLVAQQLCGFNSLMYFSSSLFKSAGLKNPTATGLVISGANFIFTFIPLKYIDRFGRRRFLLATMPCVIIFLICTAGIFHKMLEPTNQRLTEGYPYPTSLTSAMLVFMVFYVASYATGLGNVPWQQGEFFSTETRMIGTSISTAANWSGNLVVSSTFLSLMNTITPSGAFGFFAGLTFIFLVIIYFLYPETALLSLEEVRTTLDGGFNVKKSLKVRKEKIALWKAQKDAARAETSA</sequence>
<evidence type="ECO:0000256" key="10">
    <source>
        <dbReference type="SAM" id="Phobius"/>
    </source>
</evidence>
<dbReference type="GO" id="GO:1904679">
    <property type="term" value="P:myo-inositol import across plasma membrane"/>
    <property type="evidence" value="ECO:0007669"/>
    <property type="project" value="UniProtKB-ARBA"/>
</dbReference>
<feature type="region of interest" description="Disordered" evidence="9">
    <location>
        <begin position="157"/>
        <end position="189"/>
    </location>
</feature>
<evidence type="ECO:0000256" key="7">
    <source>
        <dbReference type="ARBA" id="ARBA00023136"/>
    </source>
</evidence>
<feature type="transmembrane region" description="Helical" evidence="10">
    <location>
        <begin position="487"/>
        <end position="510"/>
    </location>
</feature>
<feature type="domain" description="Major facilitator superfamily (MFS) profile" evidence="11">
    <location>
        <begin position="243"/>
        <end position="684"/>
    </location>
</feature>
<dbReference type="PRINTS" id="PR00171">
    <property type="entry name" value="SUGRTRNSPORT"/>
</dbReference>
<dbReference type="InterPro" id="IPR005828">
    <property type="entry name" value="MFS_sugar_transport-like"/>
</dbReference>
<dbReference type="InterPro" id="IPR020846">
    <property type="entry name" value="MFS_dom"/>
</dbReference>
<dbReference type="HOGENOM" id="CLU_001265_30_5_1"/>
<evidence type="ECO:0000256" key="9">
    <source>
        <dbReference type="SAM" id="MobiDB-lite"/>
    </source>
</evidence>
<keyword evidence="6 10" id="KW-1133">Transmembrane helix</keyword>
<feature type="transmembrane region" description="Helical" evidence="10">
    <location>
        <begin position="336"/>
        <end position="358"/>
    </location>
</feature>
<evidence type="ECO:0000256" key="2">
    <source>
        <dbReference type="ARBA" id="ARBA00010992"/>
    </source>
</evidence>
<dbReference type="PROSITE" id="PS50850">
    <property type="entry name" value="MFS"/>
    <property type="match status" value="1"/>
</dbReference>
<dbReference type="InterPro" id="IPR036259">
    <property type="entry name" value="MFS_trans_sf"/>
</dbReference>
<feature type="transmembrane region" description="Helical" evidence="10">
    <location>
        <begin position="284"/>
        <end position="304"/>
    </location>
</feature>
<feature type="transmembrane region" description="Helical" evidence="10">
    <location>
        <begin position="311"/>
        <end position="330"/>
    </location>
</feature>
<name>W3VNP8_MOEAP</name>
<feature type="transmembrane region" description="Helical" evidence="10">
    <location>
        <begin position="592"/>
        <end position="616"/>
    </location>
</feature>
<organism evidence="12 13">
    <name type="scientific">Moesziomyces aphidis</name>
    <name type="common">Pseudozyma aphidis</name>
    <dbReference type="NCBI Taxonomy" id="84754"/>
    <lineage>
        <taxon>Eukaryota</taxon>
        <taxon>Fungi</taxon>
        <taxon>Dikarya</taxon>
        <taxon>Basidiomycota</taxon>
        <taxon>Ustilaginomycotina</taxon>
        <taxon>Ustilaginomycetes</taxon>
        <taxon>Ustilaginales</taxon>
        <taxon>Ustilaginaceae</taxon>
        <taxon>Moesziomyces</taxon>
    </lineage>
</organism>
<keyword evidence="4" id="KW-1003">Cell membrane</keyword>
<dbReference type="PANTHER" id="PTHR48020:SF12">
    <property type="entry name" value="PROTON MYO-INOSITOL COTRANSPORTER"/>
    <property type="match status" value="1"/>
</dbReference>
<dbReference type="InterPro" id="IPR050814">
    <property type="entry name" value="Myo-inositol_Transporter"/>
</dbReference>
<dbReference type="GO" id="GO:0005886">
    <property type="term" value="C:plasma membrane"/>
    <property type="evidence" value="ECO:0007669"/>
    <property type="project" value="UniProtKB-SubCell"/>
</dbReference>
<dbReference type="Gene3D" id="1.20.1250.20">
    <property type="entry name" value="MFS general substrate transporter like domains"/>
    <property type="match status" value="1"/>
</dbReference>
<evidence type="ECO:0000256" key="6">
    <source>
        <dbReference type="ARBA" id="ARBA00022989"/>
    </source>
</evidence>
<evidence type="ECO:0000256" key="8">
    <source>
        <dbReference type="ARBA" id="ARBA00049119"/>
    </source>
</evidence>
<feature type="transmembrane region" description="Helical" evidence="10">
    <location>
        <begin position="398"/>
        <end position="421"/>
    </location>
</feature>
<evidence type="ECO:0000256" key="3">
    <source>
        <dbReference type="ARBA" id="ARBA00022448"/>
    </source>
</evidence>
<protein>
    <recommendedName>
        <fullName evidence="11">Major facilitator superfamily (MFS) profile domain-containing protein</fullName>
    </recommendedName>
</protein>
<feature type="transmembrane region" description="Helical" evidence="10">
    <location>
        <begin position="370"/>
        <end position="392"/>
    </location>
</feature>
<comment type="caution">
    <text evidence="12">The sequence shown here is derived from an EMBL/GenBank/DDBJ whole genome shotgun (WGS) entry which is preliminary data.</text>
</comment>
<keyword evidence="13" id="KW-1185">Reference proteome</keyword>
<keyword evidence="7 10" id="KW-0472">Membrane</keyword>
<dbReference type="Pfam" id="PF00083">
    <property type="entry name" value="Sugar_tr"/>
    <property type="match status" value="1"/>
</dbReference>
<proteinExistence type="inferred from homology"/>
<comment type="catalytic activity">
    <reaction evidence="8">
        <text>myo-inositol(out) + H(+)(out) = myo-inositol(in) + H(+)(in)</text>
        <dbReference type="Rhea" id="RHEA:60364"/>
        <dbReference type="ChEBI" id="CHEBI:15378"/>
        <dbReference type="ChEBI" id="CHEBI:17268"/>
    </reaction>
</comment>
<reference evidence="12 13" key="1">
    <citation type="journal article" date="2014" name="Genome Announc.">
        <title>Genome sequence of the basidiomycetous fungus Pseudozyma aphidis DSM70725, an efficient producer of biosurfactant mannosylerythritol lipids.</title>
        <authorList>
            <person name="Lorenz S."/>
            <person name="Guenther M."/>
            <person name="Grumaz C."/>
            <person name="Rupp S."/>
            <person name="Zibek S."/>
            <person name="Sohn K."/>
        </authorList>
    </citation>
    <scope>NUCLEOTIDE SEQUENCE [LARGE SCALE GENOMIC DNA]</scope>
    <source>
        <strain evidence="13">ATCC 32657 / CBS 517.83 / DSM 70725 / JCM 10318 / NBRC 10182 / NRRL Y-7954 / St-0401</strain>
    </source>
</reference>
<dbReference type="InterPro" id="IPR005829">
    <property type="entry name" value="Sugar_transporter_CS"/>
</dbReference>
<dbReference type="InterPro" id="IPR003663">
    <property type="entry name" value="Sugar/inositol_transpt"/>
</dbReference>
<accession>W3VNP8</accession>
<evidence type="ECO:0000256" key="5">
    <source>
        <dbReference type="ARBA" id="ARBA00022692"/>
    </source>
</evidence>
<keyword evidence="3" id="KW-0813">Transport</keyword>
<feature type="transmembrane region" description="Helical" evidence="10">
    <location>
        <begin position="522"/>
        <end position="541"/>
    </location>
</feature>
<gene>
    <name evidence="12" type="ORF">PaG_03495</name>
</gene>
<dbReference type="FunFam" id="1.20.1250.20:FF:000073">
    <property type="entry name" value="MFS myo-inositol transporter, putative"/>
    <property type="match status" value="1"/>
</dbReference>
<dbReference type="EMBL" id="AWNI01000011">
    <property type="protein sequence ID" value="ETS62407.1"/>
    <property type="molecule type" value="Genomic_DNA"/>
</dbReference>
<dbReference type="PANTHER" id="PTHR48020">
    <property type="entry name" value="PROTON MYO-INOSITOL COTRANSPORTER"/>
    <property type="match status" value="1"/>
</dbReference>